<dbReference type="SMART" id="SM00164">
    <property type="entry name" value="TBC"/>
    <property type="match status" value="1"/>
</dbReference>
<dbReference type="Pfam" id="PF00566">
    <property type="entry name" value="RabGAP-TBC"/>
    <property type="match status" value="1"/>
</dbReference>
<feature type="region of interest" description="Disordered" evidence="2">
    <location>
        <begin position="552"/>
        <end position="574"/>
    </location>
</feature>
<protein>
    <submittedName>
        <fullName evidence="4">TBC1 domain family member 10A</fullName>
    </submittedName>
</protein>
<dbReference type="GO" id="GO:0031267">
    <property type="term" value="F:small GTPase binding"/>
    <property type="evidence" value="ECO:0007669"/>
    <property type="project" value="TreeGrafter"/>
</dbReference>
<name>A0AA47N003_MERPO</name>
<dbReference type="FunFam" id="1.10.10.750:FF:000001">
    <property type="entry name" value="TBC1 domain family member 10A"/>
    <property type="match status" value="1"/>
</dbReference>
<dbReference type="PANTHER" id="PTHR47219">
    <property type="entry name" value="RAB GTPASE-ACTIVATING PROTEIN 1-LIKE"/>
    <property type="match status" value="1"/>
</dbReference>
<dbReference type="FunFam" id="1.10.8.270:FF:000007">
    <property type="entry name" value="TBC1 domain family member 10A"/>
    <property type="match status" value="1"/>
</dbReference>
<dbReference type="Gene3D" id="1.10.472.80">
    <property type="entry name" value="Ypt/Rab-GAP domain of gyp1p, domain 3"/>
    <property type="match status" value="1"/>
</dbReference>
<feature type="compositionally biased region" description="Polar residues" evidence="2">
    <location>
        <begin position="1588"/>
        <end position="1608"/>
    </location>
</feature>
<dbReference type="SUPFAM" id="SSF47923">
    <property type="entry name" value="Ypt/Rab-GAP domain of gyp1p"/>
    <property type="match status" value="2"/>
</dbReference>
<feature type="compositionally biased region" description="Polar residues" evidence="2">
    <location>
        <begin position="1485"/>
        <end position="1496"/>
    </location>
</feature>
<dbReference type="PROSITE" id="PS50086">
    <property type="entry name" value="TBC_RABGAP"/>
    <property type="match status" value="1"/>
</dbReference>
<dbReference type="Gene3D" id="1.10.8.270">
    <property type="entry name" value="putative rabgap domain of human tbc1 domain family member 14 like domains"/>
    <property type="match status" value="1"/>
</dbReference>
<keyword evidence="1" id="KW-0343">GTPase activation</keyword>
<feature type="compositionally biased region" description="Low complexity" evidence="2">
    <location>
        <begin position="1520"/>
        <end position="1536"/>
    </location>
</feature>
<gene>
    <name evidence="4" type="primary">TBC1D10A_0</name>
    <name evidence="4" type="ORF">N1851_009853</name>
</gene>
<accession>A0AA47N003</accession>
<feature type="region of interest" description="Disordered" evidence="2">
    <location>
        <begin position="700"/>
        <end position="1034"/>
    </location>
</feature>
<dbReference type="GO" id="GO:0005096">
    <property type="term" value="F:GTPase activator activity"/>
    <property type="evidence" value="ECO:0007669"/>
    <property type="project" value="UniProtKB-KW"/>
</dbReference>
<organism evidence="4 5">
    <name type="scientific">Merluccius polli</name>
    <name type="common">Benguela hake</name>
    <name type="synonym">Merluccius cadenati</name>
    <dbReference type="NCBI Taxonomy" id="89951"/>
    <lineage>
        <taxon>Eukaryota</taxon>
        <taxon>Metazoa</taxon>
        <taxon>Chordata</taxon>
        <taxon>Craniata</taxon>
        <taxon>Vertebrata</taxon>
        <taxon>Euteleostomi</taxon>
        <taxon>Actinopterygii</taxon>
        <taxon>Neopterygii</taxon>
        <taxon>Teleostei</taxon>
        <taxon>Neoteleostei</taxon>
        <taxon>Acanthomorphata</taxon>
        <taxon>Zeiogadaria</taxon>
        <taxon>Gadariae</taxon>
        <taxon>Gadiformes</taxon>
        <taxon>Gadoidei</taxon>
        <taxon>Merlucciidae</taxon>
        <taxon>Merluccius</taxon>
    </lineage>
</organism>
<dbReference type="InterPro" id="IPR035969">
    <property type="entry name" value="Rab-GAP_TBC_sf"/>
</dbReference>
<feature type="compositionally biased region" description="Basic and acidic residues" evidence="2">
    <location>
        <begin position="979"/>
        <end position="997"/>
    </location>
</feature>
<feature type="region of interest" description="Disordered" evidence="2">
    <location>
        <begin position="1423"/>
        <end position="1608"/>
    </location>
</feature>
<evidence type="ECO:0000313" key="5">
    <source>
        <dbReference type="Proteomes" id="UP001174136"/>
    </source>
</evidence>
<feature type="region of interest" description="Disordered" evidence="2">
    <location>
        <begin position="658"/>
        <end position="687"/>
    </location>
</feature>
<keyword evidence="5" id="KW-1185">Reference proteome</keyword>
<feature type="compositionally biased region" description="Basic and acidic residues" evidence="2">
    <location>
        <begin position="1023"/>
        <end position="1034"/>
    </location>
</feature>
<evidence type="ECO:0000256" key="1">
    <source>
        <dbReference type="ARBA" id="ARBA00022468"/>
    </source>
</evidence>
<dbReference type="Proteomes" id="UP001174136">
    <property type="component" value="Unassembled WGS sequence"/>
</dbReference>
<dbReference type="InterPro" id="IPR000195">
    <property type="entry name" value="Rab-GAP-TBC_dom"/>
</dbReference>
<dbReference type="Gene3D" id="1.10.10.750">
    <property type="entry name" value="Ypt/Rab-GAP domain of gyp1p, domain 1"/>
    <property type="match status" value="1"/>
</dbReference>
<proteinExistence type="predicted"/>
<feature type="domain" description="Rab-GAP TBC" evidence="3">
    <location>
        <begin position="112"/>
        <end position="321"/>
    </location>
</feature>
<evidence type="ECO:0000313" key="4">
    <source>
        <dbReference type="EMBL" id="KAK0149419.1"/>
    </source>
</evidence>
<feature type="compositionally biased region" description="Basic and acidic residues" evidence="2">
    <location>
        <begin position="1547"/>
        <end position="1565"/>
    </location>
</feature>
<dbReference type="GO" id="GO:0005886">
    <property type="term" value="C:plasma membrane"/>
    <property type="evidence" value="ECO:0007669"/>
    <property type="project" value="UniProtKB-ARBA"/>
</dbReference>
<dbReference type="InterPro" id="IPR050302">
    <property type="entry name" value="Rab_GAP_TBC_domain"/>
</dbReference>
<dbReference type="EMBL" id="JAOPHQ010001761">
    <property type="protein sequence ID" value="KAK0149419.1"/>
    <property type="molecule type" value="Genomic_DNA"/>
</dbReference>
<reference evidence="4" key="1">
    <citation type="journal article" date="2023" name="Front. Mar. Sci.">
        <title>A new Merluccius polli reference genome to investigate the effects of global change in West African waters.</title>
        <authorList>
            <person name="Mateo J.L."/>
            <person name="Blanco-Fernandez C."/>
            <person name="Garcia-Vazquez E."/>
            <person name="Machado-Schiaffino G."/>
        </authorList>
    </citation>
    <scope>NUCLEOTIDE SEQUENCE</scope>
    <source>
        <strain evidence="4">C29</strain>
        <tissue evidence="4">Fin</tissue>
    </source>
</reference>
<feature type="region of interest" description="Disordered" evidence="2">
    <location>
        <begin position="1"/>
        <end position="23"/>
    </location>
</feature>
<comment type="caution">
    <text evidence="4">The sequence shown here is derived from an EMBL/GenBank/DDBJ whole genome shotgun (WGS) entry which is preliminary data.</text>
</comment>
<sequence>MVVSPSCPRKMSGPSSPDHTGVGRGGCCASDPVPEAAAETDRFGFLLANGSTAGRVLIVILCYHVSWSCVRSVGPAPEQVRQREAKWISIISKWDHVLQKKNSKVKEQCQKGIPASLRAKCWPLLCGATDRMKGNKDLYSSLDSLPALQSWVDVIERDLDRQFPFHEMFVTKDGHGQRGLFRVLKAYTQYQPDEGYCQAQGPVAAVLLMNMPAEPYCGVAELLVSYLTSCDLRIQEAFWCLVQISEQYLPGYYSQLLEGVLFDAALLSWVLKRTCLPAHKHLQRYGVEPLMFATDWLMCLFTRHLPFNTLLRVWDLFFCYGVRVLFQVAVVLVRRVLGRAEQRQECSGQMETLERLRGIRESLGQEDDASFMAEVSSVSLSRSDLKKYTEKELEKWRKDRPSSTFDPRGRCHGHWALREALREERDRKGSLKDNLSISLIRSSSVLSLSPSLLHKRRGKQNDAPKVQRHHSMGVQGVGRESWMEARALGVSRVEEEEHTTPDKLQSCVDTELTQPTGVKRLLKIAREPQENPIPPRNALKVRGELKEQERIGQLEHTTMVDQAEQRRTEDSQGGDSVVVIQEVLQHHSDIKEGAVGVVVTQSSTVIQPLQPRKQEQELKDNNLSQIPEEQELKDNHLSQIPEEQELKDNNLSQIPEEQELKDNNQSQVSQEQEIKDNNQSQVPQEQELKDNNLSQIPEEQELKDNNQSQIPEEQELKDNHLSQIPEEQELKDNNQSQIPEEQELKDNKQSQVPQEQELKDNQSQVPQEQELKDNNLSQITEEQELKDNNQSQVLEEQEMKDNTQSQVLEEQELKDNTQSQILKEQELEDNTQSQVLEEQELEDNNQSQVLEEQELEDNTQSQVLEEQELEDNNQSQVLEEQELKDNTQSQVLEEQELEDNTQSQVLEEQELEDNTQSQVLEEQELKDNTQSQVLEEQELEDNTQSQVLEEQELEDNNQSQVLEEQELKDNTQSQVLEEQELKDNTQSKVLEEQELKDNTQSQVLEEQELKDNIQSQITEEETCDTKQNQKEEVAEKHRVKTLYEITKQAAECQNLVASQINMSETTTDTNTDTETQAVVATTEAQSDATPEQETMTENGEPIVTHADTGNTSEYRLVVPKSTKESTEDAEEGQTETEAWTTDMNCMQEQTDMGREVDFLMQKAVEQSEELREECDSAVSTITAILAETTVVTEADTSDAAEALITENACAEKEAICSGHAQPEEETVLDTNAEEAEEDNDTRTCNQTAIIEDKEFDPRAVTDEKISYSLTGDAEHLTTLEPAVQVYVRKSAKIIENDKETVDSAEVIFTPNSSNQHHTGDSQDDATVPQVQDAPLPTEVGPAGVPCDAESTNTMGHQSSAFSGDFRVCKSSNSHSSRLARRLSEDIFTPPQASQVVSDLNPGQAELTTVPGQTGLDATLARALSDQPPSQGPPGPTEITGGTGGEACEGGSTTPEQRLPEPPKRPGFFSRLRGGHPKHGKDRQAKTATTTTPQNIQVPKIFIQDFSDGVGEERPLEEVEQQQQQQQEQQQGQQGQQLSSKDRRRKRREQEREEKVRKRMEKELKKEGRKKGRKGLQWGKDECHGGEPSSCTVSETQARYATPHTDSYF</sequence>
<dbReference type="FunFam" id="1.10.472.80:FF:000008">
    <property type="entry name" value="TBC1 domain family member 10A"/>
    <property type="match status" value="1"/>
</dbReference>
<dbReference type="PANTHER" id="PTHR47219:SF4">
    <property type="entry name" value="TBC1 DOMAIN FAMILY MEMBER 10A"/>
    <property type="match status" value="1"/>
</dbReference>
<feature type="compositionally biased region" description="Polar residues" evidence="2">
    <location>
        <begin position="663"/>
        <end position="684"/>
    </location>
</feature>
<evidence type="ECO:0000259" key="3">
    <source>
        <dbReference type="PROSITE" id="PS50086"/>
    </source>
</evidence>
<evidence type="ECO:0000256" key="2">
    <source>
        <dbReference type="SAM" id="MobiDB-lite"/>
    </source>
</evidence>